<accession>A0A211ZEP0</accession>
<comment type="caution">
    <text evidence="1">The sequence shown here is derived from an EMBL/GenBank/DDBJ whole genome shotgun (WGS) entry which is preliminary data.</text>
</comment>
<evidence type="ECO:0000313" key="1">
    <source>
        <dbReference type="EMBL" id="OWJ63666.1"/>
    </source>
</evidence>
<proteinExistence type="predicted"/>
<dbReference type="AlphaFoldDB" id="A0A211ZEP0"/>
<protein>
    <submittedName>
        <fullName evidence="1">DUF1192 domain-containing protein</fullName>
    </submittedName>
</protein>
<dbReference type="RefSeq" id="WP_088155555.1">
    <property type="nucleotide sequence ID" value="NZ_NHON01000084.1"/>
</dbReference>
<reference evidence="2" key="1">
    <citation type="submission" date="2017-05" db="EMBL/GenBank/DDBJ databases">
        <authorList>
            <person name="Macchi M."/>
            <person name="Festa S."/>
            <person name="Coppotelli B.M."/>
            <person name="Morelli I.S."/>
        </authorList>
    </citation>
    <scope>NUCLEOTIDE SEQUENCE [LARGE SCALE GENOMIC DNA]</scope>
    <source>
        <strain evidence="2">I</strain>
    </source>
</reference>
<name>A0A211ZEP0_9PROT</name>
<dbReference type="Proteomes" id="UP000196655">
    <property type="component" value="Unassembled WGS sequence"/>
</dbReference>
<gene>
    <name evidence="1" type="ORF">BWR60_28950</name>
</gene>
<keyword evidence="2" id="KW-1185">Reference proteome</keyword>
<sequence length="60" mass="6639">MDPEDLEPRHRKAPPKPLDGLSVAELEEYVAELEAEITRARGVIAGKQSHKSAADALFKR</sequence>
<dbReference type="Pfam" id="PF06698">
    <property type="entry name" value="DUF1192"/>
    <property type="match status" value="1"/>
</dbReference>
<dbReference type="STRING" id="1122125.GCA_000423185_01350"/>
<organism evidence="1 2">
    <name type="scientific">Inquilinus limosus</name>
    <dbReference type="NCBI Taxonomy" id="171674"/>
    <lineage>
        <taxon>Bacteria</taxon>
        <taxon>Pseudomonadati</taxon>
        <taxon>Pseudomonadota</taxon>
        <taxon>Alphaproteobacteria</taxon>
        <taxon>Rhodospirillales</taxon>
        <taxon>Rhodospirillaceae</taxon>
        <taxon>Inquilinus</taxon>
    </lineage>
</organism>
<dbReference type="InterPro" id="IPR009579">
    <property type="entry name" value="DUF1192"/>
</dbReference>
<dbReference type="EMBL" id="NHON01000084">
    <property type="protein sequence ID" value="OWJ63666.1"/>
    <property type="molecule type" value="Genomic_DNA"/>
</dbReference>
<evidence type="ECO:0000313" key="2">
    <source>
        <dbReference type="Proteomes" id="UP000196655"/>
    </source>
</evidence>